<evidence type="ECO:0008006" key="4">
    <source>
        <dbReference type="Google" id="ProtNLM"/>
    </source>
</evidence>
<gene>
    <name evidence="2" type="ORF">M441DRAFT_205461</name>
</gene>
<accession>A0A2T3YRF7</accession>
<dbReference type="PROSITE" id="PS00161">
    <property type="entry name" value="ISOCITRATE_LYASE"/>
    <property type="match status" value="1"/>
</dbReference>
<evidence type="ECO:0000256" key="1">
    <source>
        <dbReference type="ARBA" id="ARBA00001050"/>
    </source>
</evidence>
<evidence type="ECO:0000313" key="3">
    <source>
        <dbReference type="Proteomes" id="UP000240493"/>
    </source>
</evidence>
<dbReference type="Proteomes" id="UP000240493">
    <property type="component" value="Unassembled WGS sequence"/>
</dbReference>
<dbReference type="InterPro" id="IPR039556">
    <property type="entry name" value="ICL/PEPM"/>
</dbReference>
<protein>
    <recommendedName>
        <fullName evidence="4">Methylisocitrate lyase</fullName>
    </recommendedName>
</protein>
<dbReference type="AlphaFoldDB" id="A0A2T3YRF7"/>
<reference evidence="2 3" key="1">
    <citation type="submission" date="2016-07" db="EMBL/GenBank/DDBJ databases">
        <title>Multiple horizontal gene transfer events from other fungi enriched the ability of initially mycotrophic Trichoderma (Ascomycota) to feed on dead plant biomass.</title>
        <authorList>
            <consortium name="DOE Joint Genome Institute"/>
            <person name="Aerts A."/>
            <person name="Atanasova L."/>
            <person name="Chenthamara K."/>
            <person name="Zhang J."/>
            <person name="Grujic M."/>
            <person name="Henrissat B."/>
            <person name="Kuo A."/>
            <person name="Salamov A."/>
            <person name="Lipzen A."/>
            <person name="Labutti K."/>
            <person name="Barry K."/>
            <person name="Miao Y."/>
            <person name="Rahimi M.J."/>
            <person name="Shen Q."/>
            <person name="Grigoriev I.V."/>
            <person name="Kubicek C.P."/>
            <person name="Druzhinina I.S."/>
        </authorList>
    </citation>
    <scope>NUCLEOTIDE SEQUENCE [LARGE SCALE GENOMIC DNA]</scope>
    <source>
        <strain evidence="2 3">CBS 433.97</strain>
    </source>
</reference>
<dbReference type="EMBL" id="KZ679280">
    <property type="protein sequence ID" value="PTB35148.1"/>
    <property type="molecule type" value="Genomic_DNA"/>
</dbReference>
<comment type="catalytic activity">
    <reaction evidence="1">
        <text>(2S,3R)-3-hydroxybutane-1,2,3-tricarboxylate = pyruvate + succinate</text>
        <dbReference type="Rhea" id="RHEA:16809"/>
        <dbReference type="ChEBI" id="CHEBI:15361"/>
        <dbReference type="ChEBI" id="CHEBI:30031"/>
        <dbReference type="ChEBI" id="CHEBI:57429"/>
        <dbReference type="EC" id="4.1.3.30"/>
    </reaction>
</comment>
<dbReference type="STRING" id="1042311.A0A2T3YRF7"/>
<sequence length="323" mass="34801">MEFNKHIALAACEAPLRTSTKLRKMLADESKVPLACPGVYDGLSTRIALSCEFPVLYLTGAGISASRTGMADLGLTTMTEMAQTAALVCNLNPDVPVIVDADTGYGGTLNVSRTVKEYIRAGVAAFHLEDQVVNKKCGHLEGKEVVALDEYISRIRAAVKTREQLGSDIVVIARTDALAVTGFDDALTRLKAAVAAGADVAFMEAIKSKDEARKLCEIFNPMGVPVMYGMVQGSQAARISVSEAKQMGLSIIVYAGMCLAPTMRAVKQALMAFKENGDCEFYDDGKSSPKEFFKTFGLEDLQRFDTQVKRETAKVLKDSAESV</sequence>
<dbReference type="GO" id="GO:0046421">
    <property type="term" value="F:methylisocitrate lyase activity"/>
    <property type="evidence" value="ECO:0007669"/>
    <property type="project" value="UniProtKB-EC"/>
</dbReference>
<dbReference type="InterPro" id="IPR018523">
    <property type="entry name" value="Isocitrate_lyase_ph_CS"/>
</dbReference>
<dbReference type="OrthoDB" id="1923844at2759"/>
<dbReference type="Pfam" id="PF13714">
    <property type="entry name" value="PEP_mutase"/>
    <property type="match status" value="1"/>
</dbReference>
<evidence type="ECO:0000313" key="2">
    <source>
        <dbReference type="EMBL" id="PTB35148.1"/>
    </source>
</evidence>
<proteinExistence type="predicted"/>
<dbReference type="SUPFAM" id="SSF51621">
    <property type="entry name" value="Phosphoenolpyruvate/pyruvate domain"/>
    <property type="match status" value="1"/>
</dbReference>
<organism evidence="2 3">
    <name type="scientific">Trichoderma asperellum (strain ATCC 204424 / CBS 433.97 / NBRC 101777)</name>
    <dbReference type="NCBI Taxonomy" id="1042311"/>
    <lineage>
        <taxon>Eukaryota</taxon>
        <taxon>Fungi</taxon>
        <taxon>Dikarya</taxon>
        <taxon>Ascomycota</taxon>
        <taxon>Pezizomycotina</taxon>
        <taxon>Sordariomycetes</taxon>
        <taxon>Hypocreomycetidae</taxon>
        <taxon>Hypocreales</taxon>
        <taxon>Hypocreaceae</taxon>
        <taxon>Trichoderma</taxon>
    </lineage>
</organism>
<dbReference type="PANTHER" id="PTHR42905">
    <property type="entry name" value="PHOSPHOENOLPYRUVATE CARBOXYLASE"/>
    <property type="match status" value="1"/>
</dbReference>
<dbReference type="CDD" id="cd00377">
    <property type="entry name" value="ICL_PEPM"/>
    <property type="match status" value="1"/>
</dbReference>
<dbReference type="InterPro" id="IPR040442">
    <property type="entry name" value="Pyrv_kinase-like_dom_sf"/>
</dbReference>
<dbReference type="InterPro" id="IPR015813">
    <property type="entry name" value="Pyrv/PenolPyrv_kinase-like_dom"/>
</dbReference>
<dbReference type="PANTHER" id="PTHR42905:SF2">
    <property type="entry name" value="PHOSPHOENOLPYRUVATE CARBOXYLASE FAMILY PROTEIN"/>
    <property type="match status" value="1"/>
</dbReference>
<name>A0A2T3YRF7_TRIA4</name>
<keyword evidence="3" id="KW-1185">Reference proteome</keyword>
<dbReference type="Gene3D" id="3.20.20.60">
    <property type="entry name" value="Phosphoenolpyruvate-binding domains"/>
    <property type="match status" value="1"/>
</dbReference>